<organism evidence="1 2">
    <name type="scientific">Arthronema virus TR020</name>
    <dbReference type="NCBI Taxonomy" id="2736280"/>
    <lineage>
        <taxon>Viruses</taxon>
        <taxon>Duplodnaviria</taxon>
        <taxon>Heunggongvirae</taxon>
        <taxon>Uroviricota</taxon>
        <taxon>Caudoviricetes</taxon>
        <taxon>Saffermanviridae</taxon>
        <taxon>Arthrovirus</taxon>
        <taxon>Arthrovirus TR020</taxon>
    </lineage>
</organism>
<proteinExistence type="predicted"/>
<name>A0A7G3WH15_9CAUD</name>
<reference evidence="1 2" key="1">
    <citation type="journal article" date="2020" name="Microb. Ecol.">
        <title>Novel Virus on Filamentous Arthronema africanum Cyanobacterium.</title>
        <authorList>
            <person name="Petrzik K."/>
            <person name="Lukavsky J."/>
            <person name="Koloniuk I."/>
        </authorList>
    </citation>
    <scope>NUCLEOTIDE SEQUENCE [LARGE SCALE GENOMIC DNA]</scope>
</reference>
<evidence type="ECO:0000313" key="2">
    <source>
        <dbReference type="Proteomes" id="UP000516780"/>
    </source>
</evidence>
<dbReference type="Proteomes" id="UP000516780">
    <property type="component" value="Segment"/>
</dbReference>
<accession>A0A7G3WH15</accession>
<evidence type="ECO:0000313" key="1">
    <source>
        <dbReference type="EMBL" id="QKE60813.1"/>
    </source>
</evidence>
<keyword evidence="2" id="KW-1185">Reference proteome</keyword>
<protein>
    <submittedName>
        <fullName evidence="1">Uncharacterized protein</fullName>
    </submittedName>
</protein>
<dbReference type="EMBL" id="MT457475">
    <property type="protein sequence ID" value="QKE60813.1"/>
    <property type="molecule type" value="Genomic_DNA"/>
</dbReference>
<sequence length="45" mass="5261">MNTRVLLTFLVFLMFSAHAALALRHMLGSHLQRLNTIEQSERKHQ</sequence>